<dbReference type="InterPro" id="IPR050272">
    <property type="entry name" value="Isochorismatase-like_hydrls"/>
</dbReference>
<protein>
    <submittedName>
        <fullName evidence="4">Cysteine hydrolase</fullName>
    </submittedName>
</protein>
<evidence type="ECO:0000256" key="1">
    <source>
        <dbReference type="ARBA" id="ARBA00006336"/>
    </source>
</evidence>
<accession>A0A4Z0GP52</accession>
<dbReference type="InterPro" id="IPR000868">
    <property type="entry name" value="Isochorismatase-like_dom"/>
</dbReference>
<keyword evidence="5" id="KW-1185">Reference proteome</keyword>
<name>A0A4Z0GP52_9BACL</name>
<dbReference type="InterPro" id="IPR036380">
    <property type="entry name" value="Isochorismatase-like_sf"/>
</dbReference>
<dbReference type="CDD" id="cd01014">
    <property type="entry name" value="nicotinamidase_related"/>
    <property type="match status" value="1"/>
</dbReference>
<proteinExistence type="inferred from homology"/>
<evidence type="ECO:0000259" key="3">
    <source>
        <dbReference type="Pfam" id="PF00857"/>
    </source>
</evidence>
<comment type="similarity">
    <text evidence="1">Belongs to the isochorismatase family.</text>
</comment>
<organism evidence="4 5">
    <name type="scientific">Sporolactobacillus shoreae</name>
    <dbReference type="NCBI Taxonomy" id="1465501"/>
    <lineage>
        <taxon>Bacteria</taxon>
        <taxon>Bacillati</taxon>
        <taxon>Bacillota</taxon>
        <taxon>Bacilli</taxon>
        <taxon>Bacillales</taxon>
        <taxon>Sporolactobacillaceae</taxon>
        <taxon>Sporolactobacillus</taxon>
    </lineage>
</organism>
<dbReference type="GO" id="GO:0016787">
    <property type="term" value="F:hydrolase activity"/>
    <property type="evidence" value="ECO:0007669"/>
    <property type="project" value="UniProtKB-KW"/>
</dbReference>
<feature type="domain" description="Isochorismatase-like" evidence="3">
    <location>
        <begin position="4"/>
        <end position="155"/>
    </location>
</feature>
<sequence>MREALIIIDVQNDYFEGGAFPLYQPENALANILRLLEKYTKEGRPVYLIQHISESKEATFFLPETDGVRLHASMEPFLVSDHVSTIEKAYPNSFFHTDLQEKLQEQKIDHLVICGMMTHMCVDSTTRQASELGYQVTLISDACATRNLPFGQSTISAINVQNAFLSALASFSRVETTATFLSE</sequence>
<evidence type="ECO:0000256" key="2">
    <source>
        <dbReference type="ARBA" id="ARBA00022801"/>
    </source>
</evidence>
<evidence type="ECO:0000313" key="5">
    <source>
        <dbReference type="Proteomes" id="UP000298347"/>
    </source>
</evidence>
<dbReference type="OrthoDB" id="257098at2"/>
<dbReference type="Pfam" id="PF00857">
    <property type="entry name" value="Isochorismatase"/>
    <property type="match status" value="1"/>
</dbReference>
<dbReference type="SUPFAM" id="SSF52499">
    <property type="entry name" value="Isochorismatase-like hydrolases"/>
    <property type="match status" value="1"/>
</dbReference>
<gene>
    <name evidence="4" type="ORF">E4665_06410</name>
</gene>
<comment type="caution">
    <text evidence="4">The sequence shown here is derived from an EMBL/GenBank/DDBJ whole genome shotgun (WGS) entry which is preliminary data.</text>
</comment>
<reference evidence="4 5" key="1">
    <citation type="journal article" date="2015" name="Int. J. Syst. Evol. Microbiol.">
        <title>Sporolactobacillus shoreae sp. nov. and Sporolactobacillus spathodeae sp. nov., two spore-forming lactic acid bacteria isolated from tree barks in Thailand.</title>
        <authorList>
            <person name="Thamacharoensuk T."/>
            <person name="Kitahara M."/>
            <person name="Ohkuma M."/>
            <person name="Thongchul N."/>
            <person name="Tanasupawat S."/>
        </authorList>
    </citation>
    <scope>NUCLEOTIDE SEQUENCE [LARGE SCALE GENOMIC DNA]</scope>
    <source>
        <strain evidence="4 5">BK92</strain>
    </source>
</reference>
<evidence type="ECO:0000313" key="4">
    <source>
        <dbReference type="EMBL" id="TGA98953.1"/>
    </source>
</evidence>
<dbReference type="PANTHER" id="PTHR43540">
    <property type="entry name" value="PEROXYUREIDOACRYLATE/UREIDOACRYLATE AMIDOHYDROLASE-RELATED"/>
    <property type="match status" value="1"/>
</dbReference>
<dbReference type="Proteomes" id="UP000298347">
    <property type="component" value="Unassembled WGS sequence"/>
</dbReference>
<dbReference type="EMBL" id="SRJD01000005">
    <property type="protein sequence ID" value="TGA98953.1"/>
    <property type="molecule type" value="Genomic_DNA"/>
</dbReference>
<keyword evidence="2 4" id="KW-0378">Hydrolase</keyword>
<dbReference type="RefSeq" id="WP_135347973.1">
    <property type="nucleotide sequence ID" value="NZ_SRJD01000005.1"/>
</dbReference>
<dbReference type="Gene3D" id="3.40.50.850">
    <property type="entry name" value="Isochorismatase-like"/>
    <property type="match status" value="1"/>
</dbReference>
<dbReference type="AlphaFoldDB" id="A0A4Z0GP52"/>